<reference evidence="5 6" key="1">
    <citation type="submission" date="2018-08" db="EMBL/GenBank/DDBJ databases">
        <title>A genome reference for cultivated species of the human gut microbiota.</title>
        <authorList>
            <person name="Zou Y."/>
            <person name="Xue W."/>
            <person name="Luo G."/>
        </authorList>
    </citation>
    <scope>NUCLEOTIDE SEQUENCE [LARGE SCALE GENOMIC DNA]</scope>
    <source>
        <strain evidence="5 6">AM25-33</strain>
    </source>
</reference>
<feature type="domain" description="4Fe-4S ferredoxin-type" evidence="4">
    <location>
        <begin position="38"/>
        <end position="68"/>
    </location>
</feature>
<feature type="domain" description="4Fe-4S ferredoxin-type" evidence="4">
    <location>
        <begin position="3"/>
        <end position="32"/>
    </location>
</feature>
<dbReference type="PANTHER" id="PTHR43193:SF2">
    <property type="entry name" value="POLYFERREDOXIN PROTEIN FWDF"/>
    <property type="match status" value="1"/>
</dbReference>
<gene>
    <name evidence="5" type="ORF">DW682_04150</name>
</gene>
<dbReference type="AlphaFoldDB" id="A0A414NGJ8"/>
<comment type="caution">
    <text evidence="5">The sequence shown here is derived from an EMBL/GenBank/DDBJ whole genome shotgun (WGS) entry which is preliminary data.</text>
</comment>
<evidence type="ECO:0000313" key="6">
    <source>
        <dbReference type="Proteomes" id="UP000283983"/>
    </source>
</evidence>
<dbReference type="InterPro" id="IPR007525">
    <property type="entry name" value="FrhB_FdhB_C"/>
</dbReference>
<dbReference type="SUPFAM" id="SSF54862">
    <property type="entry name" value="4Fe-4S ferredoxins"/>
    <property type="match status" value="1"/>
</dbReference>
<dbReference type="InParanoid" id="A0A414NGJ8"/>
<sequence>MQDNYVCGRLTCTGCGACIDACPFQALKMVETGPCGDPAPIVDAVKCKDCGLCHTVCPACAPVELRMPFKTYAAWSNDPSDVRLSSSGGLATALARRTIIDGGVVFGSASVDGEARCIAVEEESGLEGLRGSKYVYSSPAGAYRSVKNFLARGRKVLFISTPCQVAALRSIVGDSSDGLLCVDLICHGTPPAALLREHLDSQVKGRWDAFSFRGTNDFHMCAYRDGELVFDKPCFEDGFFSVFVAGIIHRDACYECPYARNRRAGDITLGDFWGLDKSTLEAVPPGKVSVVLCNTKAGADAIAKLPASVYLEERNFSEADNEEQTNLHEPSRRTRDRQRFLKAYGRVGFDSAVHRTWTWKRFWLRTKKHRLLALLGR</sequence>
<dbReference type="GO" id="GO:0046872">
    <property type="term" value="F:metal ion binding"/>
    <property type="evidence" value="ECO:0007669"/>
    <property type="project" value="UniProtKB-KW"/>
</dbReference>
<dbReference type="PROSITE" id="PS51379">
    <property type="entry name" value="4FE4S_FER_2"/>
    <property type="match status" value="2"/>
</dbReference>
<dbReference type="Pfam" id="PF12838">
    <property type="entry name" value="Fer4_7"/>
    <property type="match status" value="1"/>
</dbReference>
<dbReference type="EMBL" id="QSLJ01000001">
    <property type="protein sequence ID" value="RHF38876.1"/>
    <property type="molecule type" value="Genomic_DNA"/>
</dbReference>
<accession>A0A414NGJ8</accession>
<keyword evidence="3" id="KW-0411">Iron-sulfur</keyword>
<dbReference type="InterPro" id="IPR017900">
    <property type="entry name" value="4Fe4S_Fe_S_CS"/>
</dbReference>
<dbReference type="PANTHER" id="PTHR43193">
    <property type="match status" value="1"/>
</dbReference>
<name>A0A414NGJ8_9ACTN</name>
<dbReference type="Pfam" id="PF04432">
    <property type="entry name" value="FrhB_FdhB_C"/>
    <property type="match status" value="1"/>
</dbReference>
<keyword evidence="2" id="KW-0408">Iron</keyword>
<evidence type="ECO:0000259" key="4">
    <source>
        <dbReference type="PROSITE" id="PS51379"/>
    </source>
</evidence>
<dbReference type="Gene3D" id="3.30.70.20">
    <property type="match status" value="1"/>
</dbReference>
<dbReference type="GO" id="GO:0051536">
    <property type="term" value="F:iron-sulfur cluster binding"/>
    <property type="evidence" value="ECO:0007669"/>
    <property type="project" value="UniProtKB-KW"/>
</dbReference>
<proteinExistence type="predicted"/>
<evidence type="ECO:0000256" key="1">
    <source>
        <dbReference type="ARBA" id="ARBA00022723"/>
    </source>
</evidence>
<evidence type="ECO:0000313" key="5">
    <source>
        <dbReference type="EMBL" id="RHF38876.1"/>
    </source>
</evidence>
<protein>
    <submittedName>
        <fullName evidence="5">4Fe-4S dicluster domain-containing protein</fullName>
    </submittedName>
</protein>
<keyword evidence="1" id="KW-0479">Metal-binding</keyword>
<dbReference type="InterPro" id="IPR052977">
    <property type="entry name" value="Polyferredoxin-like_ET"/>
</dbReference>
<dbReference type="Proteomes" id="UP000283983">
    <property type="component" value="Unassembled WGS sequence"/>
</dbReference>
<organism evidence="5 6">
    <name type="scientific">Collinsella intestinalis</name>
    <dbReference type="NCBI Taxonomy" id="147207"/>
    <lineage>
        <taxon>Bacteria</taxon>
        <taxon>Bacillati</taxon>
        <taxon>Actinomycetota</taxon>
        <taxon>Coriobacteriia</taxon>
        <taxon>Coriobacteriales</taxon>
        <taxon>Coriobacteriaceae</taxon>
        <taxon>Collinsella</taxon>
    </lineage>
</organism>
<dbReference type="InterPro" id="IPR017896">
    <property type="entry name" value="4Fe4S_Fe-S-bd"/>
</dbReference>
<evidence type="ECO:0000256" key="3">
    <source>
        <dbReference type="ARBA" id="ARBA00023014"/>
    </source>
</evidence>
<evidence type="ECO:0000256" key="2">
    <source>
        <dbReference type="ARBA" id="ARBA00023004"/>
    </source>
</evidence>
<dbReference type="RefSeq" id="WP_118103360.1">
    <property type="nucleotide sequence ID" value="NZ_CABJEU010000001.1"/>
</dbReference>
<keyword evidence="6" id="KW-1185">Reference proteome</keyword>
<dbReference type="PROSITE" id="PS00198">
    <property type="entry name" value="4FE4S_FER_1"/>
    <property type="match status" value="2"/>
</dbReference>